<keyword evidence="3" id="KW-0687">Ribonucleoprotein</keyword>
<name>A0A811ZU64_NYCPR</name>
<dbReference type="Proteomes" id="UP000645828">
    <property type="component" value="Unassembled WGS sequence"/>
</dbReference>
<dbReference type="GO" id="GO:0015934">
    <property type="term" value="C:large ribosomal subunit"/>
    <property type="evidence" value="ECO:0007669"/>
    <property type="project" value="InterPro"/>
</dbReference>
<dbReference type="PANTHER" id="PTHR11143">
    <property type="entry name" value="60S RIBOSOMAL PROTEIN L26 FAMILY MEMBER"/>
    <property type="match status" value="1"/>
</dbReference>
<dbReference type="InterPro" id="IPR014722">
    <property type="entry name" value="Rib_uL2_dom2"/>
</dbReference>
<dbReference type="InterPro" id="IPR008991">
    <property type="entry name" value="Translation_prot_SH3-like_sf"/>
</dbReference>
<organism evidence="5 6">
    <name type="scientific">Nyctereutes procyonoides</name>
    <name type="common">Raccoon dog</name>
    <name type="synonym">Canis procyonoides</name>
    <dbReference type="NCBI Taxonomy" id="34880"/>
    <lineage>
        <taxon>Eukaryota</taxon>
        <taxon>Metazoa</taxon>
        <taxon>Chordata</taxon>
        <taxon>Craniata</taxon>
        <taxon>Vertebrata</taxon>
        <taxon>Euteleostomi</taxon>
        <taxon>Mammalia</taxon>
        <taxon>Eutheria</taxon>
        <taxon>Laurasiatheria</taxon>
        <taxon>Carnivora</taxon>
        <taxon>Caniformia</taxon>
        <taxon>Canidae</taxon>
        <taxon>Nyctereutes</taxon>
    </lineage>
</organism>
<comment type="similarity">
    <text evidence="1">Belongs to the universal ribosomal protein uL24 family.</text>
</comment>
<sequence>MIVIQREKERQRHRQREKQAPCTRNPTWDSIPGLQDHALGQRQAPNRCATQGSPFVTSDRSKNRKRHFNAPSHIRRKIMSSPLSKEPRQKYNVVRGHYKGQQISKIVQIYRKNYVIYIEQVQQRRQMAQLLKLDKDHKKILEHKAKSRQVGKEKGKYKEETIEKM</sequence>
<dbReference type="AlphaFoldDB" id="A0A811ZU64"/>
<keyword evidence="6" id="KW-1185">Reference proteome</keyword>
<feature type="region of interest" description="Disordered" evidence="4">
    <location>
        <begin position="44"/>
        <end position="68"/>
    </location>
</feature>
<evidence type="ECO:0000256" key="1">
    <source>
        <dbReference type="ARBA" id="ARBA00010618"/>
    </source>
</evidence>
<dbReference type="EMBL" id="CAJHUB010000775">
    <property type="protein sequence ID" value="CAD7692155.1"/>
    <property type="molecule type" value="Genomic_DNA"/>
</dbReference>
<dbReference type="InterPro" id="IPR005756">
    <property type="entry name" value="Ribosomal_uL24_euk/arc"/>
</dbReference>
<reference evidence="5" key="1">
    <citation type="submission" date="2020-12" db="EMBL/GenBank/DDBJ databases">
        <authorList>
            <consortium name="Molecular Ecology Group"/>
        </authorList>
    </citation>
    <scope>NUCLEOTIDE SEQUENCE</scope>
    <source>
        <strain evidence="5">TBG_1078</strain>
    </source>
</reference>
<comment type="caution">
    <text evidence="5">The sequence shown here is derived from an EMBL/GenBank/DDBJ whole genome shotgun (WGS) entry which is preliminary data.</text>
</comment>
<evidence type="ECO:0000256" key="2">
    <source>
        <dbReference type="ARBA" id="ARBA00022980"/>
    </source>
</evidence>
<evidence type="ECO:0000313" key="5">
    <source>
        <dbReference type="EMBL" id="CAD7692155.1"/>
    </source>
</evidence>
<feature type="compositionally biased region" description="Polar residues" evidence="4">
    <location>
        <begin position="48"/>
        <end position="58"/>
    </location>
</feature>
<dbReference type="GO" id="GO:0006412">
    <property type="term" value="P:translation"/>
    <property type="evidence" value="ECO:0007669"/>
    <property type="project" value="InterPro"/>
</dbReference>
<evidence type="ECO:0000313" key="6">
    <source>
        <dbReference type="Proteomes" id="UP000645828"/>
    </source>
</evidence>
<dbReference type="Pfam" id="PF16906">
    <property type="entry name" value="Ribosomal_L26"/>
    <property type="match status" value="1"/>
</dbReference>
<feature type="region of interest" description="Disordered" evidence="4">
    <location>
        <begin position="1"/>
        <end position="29"/>
    </location>
</feature>
<proteinExistence type="inferred from homology"/>
<protein>
    <submittedName>
        <fullName evidence="5">(raccoon dog) hypothetical protein</fullName>
    </submittedName>
</protein>
<dbReference type="SUPFAM" id="SSF50104">
    <property type="entry name" value="Translation proteins SH3-like domain"/>
    <property type="match status" value="1"/>
</dbReference>
<keyword evidence="2" id="KW-0689">Ribosomal protein</keyword>
<dbReference type="Gene3D" id="2.30.30.30">
    <property type="match status" value="1"/>
</dbReference>
<evidence type="ECO:0000256" key="4">
    <source>
        <dbReference type="SAM" id="MobiDB-lite"/>
    </source>
</evidence>
<evidence type="ECO:0000256" key="3">
    <source>
        <dbReference type="ARBA" id="ARBA00023274"/>
    </source>
</evidence>
<dbReference type="GO" id="GO:0003735">
    <property type="term" value="F:structural constituent of ribosome"/>
    <property type="evidence" value="ECO:0007669"/>
    <property type="project" value="InterPro"/>
</dbReference>
<feature type="compositionally biased region" description="Basic and acidic residues" evidence="4">
    <location>
        <begin position="1"/>
        <end position="10"/>
    </location>
</feature>
<gene>
    <name evidence="5" type="ORF">NYPRO_LOCUS24949</name>
</gene>
<dbReference type="GO" id="GO:0031090">
    <property type="term" value="C:organelle membrane"/>
    <property type="evidence" value="ECO:0007669"/>
    <property type="project" value="UniProtKB-ARBA"/>
</dbReference>
<accession>A0A811ZU64</accession>